<dbReference type="InterPro" id="IPR050707">
    <property type="entry name" value="HTH_MetabolicPath_Reg"/>
</dbReference>
<dbReference type="Pfam" id="PF09339">
    <property type="entry name" value="HTH_IclR"/>
    <property type="match status" value="1"/>
</dbReference>
<proteinExistence type="predicted"/>
<evidence type="ECO:0000259" key="8">
    <source>
        <dbReference type="PROSITE" id="PS51078"/>
    </source>
</evidence>
<comment type="caution">
    <text evidence="9">The sequence shown here is derived from an EMBL/GenBank/DDBJ whole genome shotgun (WGS) entry which is preliminary data.</text>
</comment>
<dbReference type="SUPFAM" id="SSF55781">
    <property type="entry name" value="GAF domain-like"/>
    <property type="match status" value="1"/>
</dbReference>
<dbReference type="InterPro" id="IPR005471">
    <property type="entry name" value="Tscrpt_reg_IclR_N"/>
</dbReference>
<dbReference type="Proteomes" id="UP000291832">
    <property type="component" value="Unassembled WGS sequence"/>
</dbReference>
<keyword evidence="3" id="KW-0238">DNA-binding</keyword>
<dbReference type="PANTHER" id="PTHR30136:SF34">
    <property type="entry name" value="TRANSCRIPTIONAL REGULATOR"/>
    <property type="match status" value="1"/>
</dbReference>
<dbReference type="AlphaFoldDB" id="A0A4Q7U1T7"/>
<dbReference type="NCBIfam" id="TIGR02431">
    <property type="entry name" value="pcaR_pcaU"/>
    <property type="match status" value="1"/>
</dbReference>
<dbReference type="InterPro" id="IPR036390">
    <property type="entry name" value="WH_DNA-bd_sf"/>
</dbReference>
<evidence type="ECO:0000256" key="1">
    <source>
        <dbReference type="ARBA" id="ARBA00022798"/>
    </source>
</evidence>
<dbReference type="InterPro" id="IPR036388">
    <property type="entry name" value="WH-like_DNA-bd_sf"/>
</dbReference>
<dbReference type="GO" id="GO:0046278">
    <property type="term" value="P:3,4-dihydroxybenzoate metabolic process"/>
    <property type="evidence" value="ECO:0007669"/>
    <property type="project" value="InterPro"/>
</dbReference>
<evidence type="ECO:0000256" key="6">
    <source>
        <dbReference type="ARBA" id="ARBA00070406"/>
    </source>
</evidence>
<evidence type="ECO:0000256" key="3">
    <source>
        <dbReference type="ARBA" id="ARBA00023125"/>
    </source>
</evidence>
<dbReference type="PROSITE" id="PS51077">
    <property type="entry name" value="HTH_ICLR"/>
    <property type="match status" value="1"/>
</dbReference>
<reference evidence="9 10" key="1">
    <citation type="journal article" date="2015" name="Stand. Genomic Sci.">
        <title>Genomic Encyclopedia of Bacterial and Archaeal Type Strains, Phase III: the genomes of soil and plant-associated and newly described type strains.</title>
        <authorList>
            <person name="Whitman W.B."/>
            <person name="Woyke T."/>
            <person name="Klenk H.P."/>
            <person name="Zhou Y."/>
            <person name="Lilburn T.G."/>
            <person name="Beck B.J."/>
            <person name="De Vos P."/>
            <person name="Vandamme P."/>
            <person name="Eisen J.A."/>
            <person name="Garrity G."/>
            <person name="Hugenholtz P."/>
            <person name="Kyrpides N.C."/>
        </authorList>
    </citation>
    <scope>NUCLEOTIDE SEQUENCE [LARGE SCALE GENOMIC DNA]</scope>
    <source>
        <strain evidence="9 10">RF6</strain>
    </source>
</reference>
<evidence type="ECO:0000313" key="9">
    <source>
        <dbReference type="EMBL" id="RZT66680.1"/>
    </source>
</evidence>
<dbReference type="EMBL" id="SHKI01000003">
    <property type="protein sequence ID" value="RZT66680.1"/>
    <property type="molecule type" value="Genomic_DNA"/>
</dbReference>
<sequence>MTESGTADADVETAVGTEAGSASGDFVQSLARGIAVIRTFDAEHPELTLSEVARRAEMPAAAARRFLRTLETLGYVRATGRSFALTPRILELGFSYLSALSLPEVMQPHLERLSRALDESVSAAVLTETEIVYVARVPTRRIMTVGITIGTRFPAYATSMGRALLAALPEEGQAALLRESVLSALTPHTLAEPEELAAELARVRAQGWALVDGELEAGLRSVAAPIRGRDGRVVAAINVSTSASRETVARLREHHLPQLLDTAAAIEADLRLL</sequence>
<evidence type="ECO:0000313" key="10">
    <source>
        <dbReference type="Proteomes" id="UP000291832"/>
    </source>
</evidence>
<dbReference type="GO" id="GO:0045893">
    <property type="term" value="P:positive regulation of DNA-templated transcription"/>
    <property type="evidence" value="ECO:0007669"/>
    <property type="project" value="InterPro"/>
</dbReference>
<evidence type="ECO:0000256" key="5">
    <source>
        <dbReference type="ARBA" id="ARBA00058938"/>
    </source>
</evidence>
<dbReference type="Pfam" id="PF01614">
    <property type="entry name" value="IclR_C"/>
    <property type="match status" value="1"/>
</dbReference>
<keyword evidence="10" id="KW-1185">Reference proteome</keyword>
<organism evidence="9 10">
    <name type="scientific">Leucobacter luti</name>
    <dbReference type="NCBI Taxonomy" id="340320"/>
    <lineage>
        <taxon>Bacteria</taxon>
        <taxon>Bacillati</taxon>
        <taxon>Actinomycetota</taxon>
        <taxon>Actinomycetes</taxon>
        <taxon>Micrococcales</taxon>
        <taxon>Microbacteriaceae</taxon>
        <taxon>Leucobacter</taxon>
    </lineage>
</organism>
<dbReference type="SMART" id="SM00346">
    <property type="entry name" value="HTH_ICLR"/>
    <property type="match status" value="1"/>
</dbReference>
<evidence type="ECO:0000256" key="2">
    <source>
        <dbReference type="ARBA" id="ARBA00023015"/>
    </source>
</evidence>
<dbReference type="SUPFAM" id="SSF46785">
    <property type="entry name" value="Winged helix' DNA-binding domain"/>
    <property type="match status" value="1"/>
</dbReference>
<feature type="domain" description="HTH iclR-type" evidence="7">
    <location>
        <begin position="27"/>
        <end position="87"/>
    </location>
</feature>
<dbReference type="GO" id="GO:0003677">
    <property type="term" value="F:DNA binding"/>
    <property type="evidence" value="ECO:0007669"/>
    <property type="project" value="UniProtKB-KW"/>
</dbReference>
<keyword evidence="1" id="KW-0319">Glycerol metabolism</keyword>
<dbReference type="InterPro" id="IPR012794">
    <property type="entry name" value="PcaR_PcaU"/>
</dbReference>
<feature type="domain" description="IclR-ED" evidence="8">
    <location>
        <begin position="88"/>
        <end position="272"/>
    </location>
</feature>
<evidence type="ECO:0000259" key="7">
    <source>
        <dbReference type="PROSITE" id="PS51077"/>
    </source>
</evidence>
<dbReference type="Gene3D" id="1.10.10.10">
    <property type="entry name" value="Winged helix-like DNA-binding domain superfamily/Winged helix DNA-binding domain"/>
    <property type="match status" value="1"/>
</dbReference>
<dbReference type="OrthoDB" id="9807558at2"/>
<name>A0A4Q7U1T7_9MICO</name>
<accession>A0A4Q7U1T7</accession>
<dbReference type="PANTHER" id="PTHR30136">
    <property type="entry name" value="HELIX-TURN-HELIX TRANSCRIPTIONAL REGULATOR, ICLR FAMILY"/>
    <property type="match status" value="1"/>
</dbReference>
<dbReference type="Gene3D" id="3.30.450.40">
    <property type="match status" value="1"/>
</dbReference>
<evidence type="ECO:0000256" key="4">
    <source>
        <dbReference type="ARBA" id="ARBA00023163"/>
    </source>
</evidence>
<keyword evidence="2" id="KW-0805">Transcription regulation</keyword>
<dbReference type="InterPro" id="IPR029016">
    <property type="entry name" value="GAF-like_dom_sf"/>
</dbReference>
<dbReference type="FunFam" id="1.10.10.10:FF:000056">
    <property type="entry name" value="IclR family transcriptional regulator"/>
    <property type="match status" value="1"/>
</dbReference>
<dbReference type="GO" id="GO:0003700">
    <property type="term" value="F:DNA-binding transcription factor activity"/>
    <property type="evidence" value="ECO:0007669"/>
    <property type="project" value="TreeGrafter"/>
</dbReference>
<protein>
    <recommendedName>
        <fullName evidence="6">Glycerol operon regulatory protein</fullName>
    </recommendedName>
</protein>
<dbReference type="PROSITE" id="PS51078">
    <property type="entry name" value="ICLR_ED"/>
    <property type="match status" value="1"/>
</dbReference>
<dbReference type="GO" id="GO:0045892">
    <property type="term" value="P:negative regulation of DNA-templated transcription"/>
    <property type="evidence" value="ECO:0007669"/>
    <property type="project" value="TreeGrafter"/>
</dbReference>
<gene>
    <name evidence="9" type="ORF">EV139_0807</name>
</gene>
<keyword evidence="4" id="KW-0804">Transcription</keyword>
<dbReference type="GO" id="GO:0006071">
    <property type="term" value="P:glycerol metabolic process"/>
    <property type="evidence" value="ECO:0007669"/>
    <property type="project" value="UniProtKB-KW"/>
</dbReference>
<comment type="function">
    <text evidence="5">May be an activator protein for the gylABX operon.</text>
</comment>
<dbReference type="InterPro" id="IPR014757">
    <property type="entry name" value="Tscrpt_reg_IclR_C"/>
</dbReference>